<feature type="coiled-coil region" evidence="6">
    <location>
        <begin position="326"/>
        <end position="353"/>
    </location>
</feature>
<dbReference type="GO" id="GO:0046983">
    <property type="term" value="F:protein dimerization activity"/>
    <property type="evidence" value="ECO:0007669"/>
    <property type="project" value="InterPro"/>
</dbReference>
<dbReference type="PROSITE" id="PS50888">
    <property type="entry name" value="BHLH"/>
    <property type="match status" value="1"/>
</dbReference>
<keyword evidence="10" id="KW-1185">Reference proteome</keyword>
<sequence length="435" mass="46679">MSYKSPPFIKPDPDSMYYGAGAGGYPATTSPGNPELMSREMLTRGFSSFDDGNLSSSMIPEADLLDFEGLGGTDMNYSDVNGGGFEGVAPMSEGGNNHGSLTGAPNLGMGSYLSPSSRHVNMTPPVPNSTSPFDDFMVNQRPIPQKLNNGSSRPLRPESHTQRFLYDNDYIPKQQSNLQSVSVPESSSWNTPPGSFDQGFSSPPPTAIKGLGTSLPHGDTDKQQLLMMEKRRRRRESHNAVERRRRDNINEKIQELASLIPEHLLAGTGFSSGGSGGGGVNSGSVGTEVSTPGGTAGTPSAVSAAATGKDGKPNKGIILRKSVDYIRQLQTILEEQRRRNEELERKVQKLEEQHGIVSEPSNLSTLRNLPTNAGASRSEGQAADHGLGAFDQTPGSSNDNNDDFNGDFDYDDNVFQASPQQLSDNDRGYNGMDLS</sequence>
<evidence type="ECO:0000259" key="8">
    <source>
        <dbReference type="PROSITE" id="PS50888"/>
    </source>
</evidence>
<evidence type="ECO:0000256" key="1">
    <source>
        <dbReference type="ARBA" id="ARBA00004123"/>
    </source>
</evidence>
<feature type="compositionally biased region" description="Low complexity" evidence="7">
    <location>
        <begin position="282"/>
        <end position="291"/>
    </location>
</feature>
<evidence type="ECO:0000256" key="3">
    <source>
        <dbReference type="ARBA" id="ARBA00023125"/>
    </source>
</evidence>
<keyword evidence="4" id="KW-0804">Transcription</keyword>
<dbReference type="Gene3D" id="4.10.280.10">
    <property type="entry name" value="Helix-loop-helix DNA-binding domain"/>
    <property type="match status" value="1"/>
</dbReference>
<feature type="region of interest" description="Disordered" evidence="7">
    <location>
        <begin position="359"/>
        <end position="435"/>
    </location>
</feature>
<evidence type="ECO:0000313" key="9">
    <source>
        <dbReference type="EMBL" id="ODQ75060.1"/>
    </source>
</evidence>
<keyword evidence="2" id="KW-0805">Transcription regulation</keyword>
<dbReference type="OrthoDB" id="690068at2759"/>
<dbReference type="InterPro" id="IPR011598">
    <property type="entry name" value="bHLH_dom"/>
</dbReference>
<comment type="subcellular location">
    <subcellularLocation>
        <location evidence="1">Nucleus</location>
    </subcellularLocation>
</comment>
<feature type="region of interest" description="Disordered" evidence="7">
    <location>
        <begin position="270"/>
        <end position="308"/>
    </location>
</feature>
<dbReference type="EMBL" id="KV454291">
    <property type="protein sequence ID" value="ODQ75060.1"/>
    <property type="molecule type" value="Genomic_DNA"/>
</dbReference>
<dbReference type="AlphaFoldDB" id="A0A1E3QBR0"/>
<dbReference type="Pfam" id="PF00010">
    <property type="entry name" value="HLH"/>
    <property type="match status" value="1"/>
</dbReference>
<name>A0A1E3QBR0_LIPST</name>
<feature type="region of interest" description="Disordered" evidence="7">
    <location>
        <begin position="127"/>
        <end position="158"/>
    </location>
</feature>
<evidence type="ECO:0000313" key="10">
    <source>
        <dbReference type="Proteomes" id="UP000094385"/>
    </source>
</evidence>
<evidence type="ECO:0000256" key="6">
    <source>
        <dbReference type="SAM" id="Coils"/>
    </source>
</evidence>
<keyword evidence="3" id="KW-0238">DNA-binding</keyword>
<proteinExistence type="predicted"/>
<dbReference type="PANTHER" id="PTHR45776:SF2">
    <property type="entry name" value="MIP04163P"/>
    <property type="match status" value="1"/>
</dbReference>
<feature type="domain" description="BHLH" evidence="8">
    <location>
        <begin position="233"/>
        <end position="329"/>
    </location>
</feature>
<evidence type="ECO:0000256" key="5">
    <source>
        <dbReference type="ARBA" id="ARBA00023242"/>
    </source>
</evidence>
<gene>
    <name evidence="9" type="ORF">LIPSTDRAFT_69244</name>
</gene>
<dbReference type="GO" id="GO:0005634">
    <property type="term" value="C:nucleus"/>
    <property type="evidence" value="ECO:0007669"/>
    <property type="project" value="UniProtKB-SubCell"/>
</dbReference>
<dbReference type="Proteomes" id="UP000094385">
    <property type="component" value="Unassembled WGS sequence"/>
</dbReference>
<feature type="region of interest" description="Disordered" evidence="7">
    <location>
        <begin position="176"/>
        <end position="222"/>
    </location>
</feature>
<dbReference type="InterPro" id="IPR036638">
    <property type="entry name" value="HLH_DNA-bd_sf"/>
</dbReference>
<feature type="compositionally biased region" description="Gly residues" evidence="7">
    <location>
        <begin position="270"/>
        <end position="281"/>
    </location>
</feature>
<feature type="compositionally biased region" description="Acidic residues" evidence="7">
    <location>
        <begin position="400"/>
        <end position="412"/>
    </location>
</feature>
<accession>A0A1E3QBR0</accession>
<evidence type="ECO:0000256" key="2">
    <source>
        <dbReference type="ARBA" id="ARBA00023015"/>
    </source>
</evidence>
<dbReference type="CDD" id="cd11387">
    <property type="entry name" value="bHLHzip_USF_MITF"/>
    <property type="match status" value="1"/>
</dbReference>
<evidence type="ECO:0000256" key="7">
    <source>
        <dbReference type="SAM" id="MobiDB-lite"/>
    </source>
</evidence>
<dbReference type="SMART" id="SM00353">
    <property type="entry name" value="HLH"/>
    <property type="match status" value="1"/>
</dbReference>
<dbReference type="GO" id="GO:0000981">
    <property type="term" value="F:DNA-binding transcription factor activity, RNA polymerase II-specific"/>
    <property type="evidence" value="ECO:0007669"/>
    <property type="project" value="TreeGrafter"/>
</dbReference>
<dbReference type="STRING" id="675824.A0A1E3QBR0"/>
<keyword evidence="6" id="KW-0175">Coiled coil</keyword>
<dbReference type="SUPFAM" id="SSF47459">
    <property type="entry name" value="HLH, helix-loop-helix DNA-binding domain"/>
    <property type="match status" value="1"/>
</dbReference>
<feature type="compositionally biased region" description="Polar residues" evidence="7">
    <location>
        <begin position="176"/>
        <end position="201"/>
    </location>
</feature>
<keyword evidence="5" id="KW-0539">Nucleus</keyword>
<feature type="compositionally biased region" description="Polar residues" evidence="7">
    <location>
        <begin position="359"/>
        <end position="379"/>
    </location>
</feature>
<evidence type="ECO:0000256" key="4">
    <source>
        <dbReference type="ARBA" id="ARBA00023163"/>
    </source>
</evidence>
<dbReference type="PANTHER" id="PTHR45776">
    <property type="entry name" value="MIP04163P"/>
    <property type="match status" value="1"/>
</dbReference>
<dbReference type="GO" id="GO:0000978">
    <property type="term" value="F:RNA polymerase II cis-regulatory region sequence-specific DNA binding"/>
    <property type="evidence" value="ECO:0007669"/>
    <property type="project" value="TreeGrafter"/>
</dbReference>
<protein>
    <recommendedName>
        <fullName evidence="8">BHLH domain-containing protein</fullName>
    </recommendedName>
</protein>
<dbReference type="CDD" id="cd14686">
    <property type="entry name" value="bZIP"/>
    <property type="match status" value="1"/>
</dbReference>
<organism evidence="9 10">
    <name type="scientific">Lipomyces starkeyi NRRL Y-11557</name>
    <dbReference type="NCBI Taxonomy" id="675824"/>
    <lineage>
        <taxon>Eukaryota</taxon>
        <taxon>Fungi</taxon>
        <taxon>Dikarya</taxon>
        <taxon>Ascomycota</taxon>
        <taxon>Saccharomycotina</taxon>
        <taxon>Lipomycetes</taxon>
        <taxon>Lipomycetales</taxon>
        <taxon>Lipomycetaceae</taxon>
        <taxon>Lipomyces</taxon>
    </lineage>
</organism>
<reference evidence="9 10" key="1">
    <citation type="journal article" date="2016" name="Proc. Natl. Acad. Sci. U.S.A.">
        <title>Comparative genomics of biotechnologically important yeasts.</title>
        <authorList>
            <person name="Riley R."/>
            <person name="Haridas S."/>
            <person name="Wolfe K.H."/>
            <person name="Lopes M.R."/>
            <person name="Hittinger C.T."/>
            <person name="Goeker M."/>
            <person name="Salamov A.A."/>
            <person name="Wisecaver J.H."/>
            <person name="Long T.M."/>
            <person name="Calvey C.H."/>
            <person name="Aerts A.L."/>
            <person name="Barry K.W."/>
            <person name="Choi C."/>
            <person name="Clum A."/>
            <person name="Coughlan A.Y."/>
            <person name="Deshpande S."/>
            <person name="Douglass A.P."/>
            <person name="Hanson S.J."/>
            <person name="Klenk H.-P."/>
            <person name="LaButti K.M."/>
            <person name="Lapidus A."/>
            <person name="Lindquist E.A."/>
            <person name="Lipzen A.M."/>
            <person name="Meier-Kolthoff J.P."/>
            <person name="Ohm R.A."/>
            <person name="Otillar R.P."/>
            <person name="Pangilinan J.L."/>
            <person name="Peng Y."/>
            <person name="Rokas A."/>
            <person name="Rosa C.A."/>
            <person name="Scheuner C."/>
            <person name="Sibirny A.A."/>
            <person name="Slot J.C."/>
            <person name="Stielow J.B."/>
            <person name="Sun H."/>
            <person name="Kurtzman C.P."/>
            <person name="Blackwell M."/>
            <person name="Grigoriev I.V."/>
            <person name="Jeffries T.W."/>
        </authorList>
    </citation>
    <scope>NUCLEOTIDE SEQUENCE [LARGE SCALE GENOMIC DNA]</scope>
    <source>
        <strain evidence="9 10">NRRL Y-11557</strain>
    </source>
</reference>